<comment type="similarity">
    <text evidence="2 4">Belongs to the GerABKA family.</text>
</comment>
<keyword evidence="6" id="KW-1133">Transmembrane helix</keyword>
<evidence type="ECO:0000313" key="8">
    <source>
        <dbReference type="Proteomes" id="UP000180098"/>
    </source>
</evidence>
<protein>
    <submittedName>
        <fullName evidence="7">Spore germination protein</fullName>
    </submittedName>
</protein>
<dbReference type="PIRSF" id="PIRSF005690">
    <property type="entry name" value="GerBA"/>
    <property type="match status" value="1"/>
</dbReference>
<proteinExistence type="inferred from homology"/>
<evidence type="ECO:0000256" key="4">
    <source>
        <dbReference type="PIRNR" id="PIRNR005690"/>
    </source>
</evidence>
<feature type="region of interest" description="Disordered" evidence="5">
    <location>
        <begin position="499"/>
        <end position="522"/>
    </location>
</feature>
<evidence type="ECO:0000256" key="6">
    <source>
        <dbReference type="SAM" id="Phobius"/>
    </source>
</evidence>
<name>A0A1S2LDD2_9BACI</name>
<keyword evidence="8" id="KW-1185">Reference proteome</keyword>
<keyword evidence="3 4" id="KW-0472">Membrane</keyword>
<comment type="subcellular location">
    <subcellularLocation>
        <location evidence="4">Cell membrane</location>
    </subcellularLocation>
    <subcellularLocation>
        <location evidence="1">Membrane</location>
        <topology evidence="1">Multi-pass membrane protein</topology>
    </subcellularLocation>
</comment>
<feature type="transmembrane region" description="Helical" evidence="6">
    <location>
        <begin position="355"/>
        <end position="373"/>
    </location>
</feature>
<dbReference type="PANTHER" id="PTHR22550:SF5">
    <property type="entry name" value="LEUCINE ZIPPER PROTEIN 4"/>
    <property type="match status" value="1"/>
</dbReference>
<dbReference type="EMBL" id="MLQQ01000040">
    <property type="protein sequence ID" value="OIJ10093.1"/>
    <property type="molecule type" value="Genomic_DNA"/>
</dbReference>
<feature type="transmembrane region" description="Helical" evidence="6">
    <location>
        <begin position="314"/>
        <end position="335"/>
    </location>
</feature>
<reference evidence="7 8" key="1">
    <citation type="submission" date="2016-10" db="EMBL/GenBank/DDBJ databases">
        <title>Draft genome sequences of four alkaliphilic bacteria belonging to the Anaerobacillus genus.</title>
        <authorList>
            <person name="Bassil N.M."/>
            <person name="Lloyd J.R."/>
        </authorList>
    </citation>
    <scope>NUCLEOTIDE SEQUENCE [LARGE SCALE GENOMIC DNA]</scope>
    <source>
        <strain evidence="7 8">DSM 15340</strain>
    </source>
</reference>
<dbReference type="AlphaFoldDB" id="A0A1S2LDD2"/>
<dbReference type="GO" id="GO:0005886">
    <property type="term" value="C:plasma membrane"/>
    <property type="evidence" value="ECO:0007669"/>
    <property type="project" value="UniProtKB-SubCell"/>
</dbReference>
<feature type="transmembrane region" description="Helical" evidence="6">
    <location>
        <begin position="408"/>
        <end position="429"/>
    </location>
</feature>
<feature type="transmembrane region" description="Helical" evidence="6">
    <location>
        <begin position="441"/>
        <end position="465"/>
    </location>
</feature>
<organism evidence="7 8">
    <name type="scientific">Anaerobacillus arseniciselenatis</name>
    <dbReference type="NCBI Taxonomy" id="85682"/>
    <lineage>
        <taxon>Bacteria</taxon>
        <taxon>Bacillati</taxon>
        <taxon>Bacillota</taxon>
        <taxon>Bacilli</taxon>
        <taxon>Bacillales</taxon>
        <taxon>Bacillaceae</taxon>
        <taxon>Anaerobacillus</taxon>
    </lineage>
</organism>
<evidence type="ECO:0000256" key="5">
    <source>
        <dbReference type="SAM" id="MobiDB-lite"/>
    </source>
</evidence>
<evidence type="ECO:0000256" key="2">
    <source>
        <dbReference type="ARBA" id="ARBA00005278"/>
    </source>
</evidence>
<keyword evidence="6" id="KW-0812">Transmembrane</keyword>
<dbReference type="Proteomes" id="UP000180098">
    <property type="component" value="Unassembled WGS sequence"/>
</dbReference>
<sequence length="522" mass="58826">MQFWILYKRSLHKVDLTKQLEQDVFVRLKQNLDEIEKLLGNSSDVVKRDFFIMNNNTFEATLIYIDGLVDETKIEETVLAPLLNNNRDLQFLSELTKSEEIATALTKKLLLIPSINKVSTFQDVINELLAGNTVLFVDHCVQCFVLATQGWDTRGIEEPQSDTVIRGPRDGFVESIRANTALVRRRIRDPMFRLQSLQIGKRSKTDVAIAYIDGVVREGLVDEVLERLNRIKIDAILESNYIEEFIDDAPNSPFMTVQGSERPDKIAAGIYEGKVAIFVDNTPFVLLVPTHFWTFLNTSDDYYTQYWMGSFFRFIRYIAFIISLTLPSLFVMLVSFHQEMIPTPLAITIAAGREIVPLPILLEALIMELAFELMREAGLRMPKQIGQAVSIVGSLIIGQAAVEAGLVSPIMVIVVATTGIASFAIPNYFASVSIRLIRFPILIASGVLGLLGFATIFVVVLIHALSLRSFGEPYLAPVFPFSSSDQKDTLFRAPWWAKEKRPADVKDEPERESENQKPSPEK</sequence>
<dbReference type="PANTHER" id="PTHR22550">
    <property type="entry name" value="SPORE GERMINATION PROTEIN"/>
    <property type="match status" value="1"/>
</dbReference>
<dbReference type="OrthoDB" id="9772630at2"/>
<dbReference type="InterPro" id="IPR004995">
    <property type="entry name" value="Spore_Ger"/>
</dbReference>
<dbReference type="InterPro" id="IPR050768">
    <property type="entry name" value="UPF0353/GerABKA_families"/>
</dbReference>
<evidence type="ECO:0000256" key="3">
    <source>
        <dbReference type="ARBA" id="ARBA00023136"/>
    </source>
</evidence>
<dbReference type="Pfam" id="PF03323">
    <property type="entry name" value="GerA"/>
    <property type="match status" value="1"/>
</dbReference>
<gene>
    <name evidence="7" type="ORF">BKP35_13320</name>
</gene>
<accession>A0A1S2LDD2</accession>
<evidence type="ECO:0000313" key="7">
    <source>
        <dbReference type="EMBL" id="OIJ10093.1"/>
    </source>
</evidence>
<evidence type="ECO:0000256" key="1">
    <source>
        <dbReference type="ARBA" id="ARBA00004141"/>
    </source>
</evidence>
<comment type="caution">
    <text evidence="7">The sequence shown here is derived from an EMBL/GenBank/DDBJ whole genome shotgun (WGS) entry which is preliminary data.</text>
</comment>
<dbReference type="GO" id="GO:0009847">
    <property type="term" value="P:spore germination"/>
    <property type="evidence" value="ECO:0007669"/>
    <property type="project" value="UniProtKB-UniRule"/>
</dbReference>